<sequence>MRQFFAAAVVTLIAVTVVGAHQYNTDRQRWLQSKESS</sequence>
<gene>
    <name evidence="1" type="ORF">DFO65_103320</name>
</gene>
<evidence type="ECO:0000313" key="1">
    <source>
        <dbReference type="EMBL" id="RBP73025.1"/>
    </source>
</evidence>
<organism evidence="1 2">
    <name type="scientific">Brevibacterium celere</name>
    <dbReference type="NCBI Taxonomy" id="225845"/>
    <lineage>
        <taxon>Bacteria</taxon>
        <taxon>Bacillati</taxon>
        <taxon>Actinomycetota</taxon>
        <taxon>Actinomycetes</taxon>
        <taxon>Micrococcales</taxon>
        <taxon>Brevibacteriaceae</taxon>
        <taxon>Brevibacterium</taxon>
    </lineage>
</organism>
<evidence type="ECO:0000313" key="2">
    <source>
        <dbReference type="Proteomes" id="UP000253509"/>
    </source>
</evidence>
<name>A0A366IN66_9MICO</name>
<proteinExistence type="predicted"/>
<protein>
    <submittedName>
        <fullName evidence="1">Uncharacterized protein</fullName>
    </submittedName>
</protein>
<dbReference type="AlphaFoldDB" id="A0A366IN66"/>
<accession>A0A366IN66</accession>
<reference evidence="1 2" key="1">
    <citation type="submission" date="2018-06" db="EMBL/GenBank/DDBJ databases">
        <title>Freshwater and sediment microbial communities from various areas in North America, analyzing microbe dynamics in response to fracking.</title>
        <authorList>
            <person name="Lamendella R."/>
        </authorList>
    </citation>
    <scope>NUCLEOTIDE SEQUENCE [LARGE SCALE GENOMIC DNA]</scope>
    <source>
        <strain evidence="1 2">3b_TX</strain>
    </source>
</reference>
<dbReference type="EMBL" id="QNSB01000003">
    <property type="protein sequence ID" value="RBP73025.1"/>
    <property type="molecule type" value="Genomic_DNA"/>
</dbReference>
<comment type="caution">
    <text evidence="1">The sequence shown here is derived from an EMBL/GenBank/DDBJ whole genome shotgun (WGS) entry which is preliminary data.</text>
</comment>
<keyword evidence="2" id="KW-1185">Reference proteome</keyword>
<dbReference type="Proteomes" id="UP000253509">
    <property type="component" value="Unassembled WGS sequence"/>
</dbReference>